<keyword evidence="5 6" id="KW-0472">Membrane</keyword>
<dbReference type="GO" id="GO:0005886">
    <property type="term" value="C:plasma membrane"/>
    <property type="evidence" value="ECO:0007669"/>
    <property type="project" value="UniProtKB-SubCell"/>
</dbReference>
<dbReference type="AlphaFoldDB" id="A0A926NR30"/>
<keyword evidence="4 6" id="KW-1133">Transmembrane helix</keyword>
<gene>
    <name evidence="8" type="ORF">IDJ76_04365</name>
</gene>
<feature type="transmembrane region" description="Helical" evidence="6">
    <location>
        <begin position="25"/>
        <end position="50"/>
    </location>
</feature>
<dbReference type="RefSeq" id="WP_191161078.1">
    <property type="nucleotide sequence ID" value="NZ_JACWMX010000001.1"/>
</dbReference>
<evidence type="ECO:0000256" key="4">
    <source>
        <dbReference type="ARBA" id="ARBA00022989"/>
    </source>
</evidence>
<keyword evidence="2" id="KW-1003">Cell membrane</keyword>
<evidence type="ECO:0000256" key="6">
    <source>
        <dbReference type="SAM" id="Phobius"/>
    </source>
</evidence>
<evidence type="ECO:0000313" key="9">
    <source>
        <dbReference type="Proteomes" id="UP000619078"/>
    </source>
</evidence>
<organism evidence="8 9">
    <name type="scientific">Mucilaginibacter glaciei</name>
    <dbReference type="NCBI Taxonomy" id="2772109"/>
    <lineage>
        <taxon>Bacteria</taxon>
        <taxon>Pseudomonadati</taxon>
        <taxon>Bacteroidota</taxon>
        <taxon>Sphingobacteriia</taxon>
        <taxon>Sphingobacteriales</taxon>
        <taxon>Sphingobacteriaceae</taxon>
        <taxon>Mucilaginibacter</taxon>
    </lineage>
</organism>
<evidence type="ECO:0000313" key="8">
    <source>
        <dbReference type="EMBL" id="MBD1392325.1"/>
    </source>
</evidence>
<dbReference type="InterPro" id="IPR003856">
    <property type="entry name" value="LPS_length_determ_N"/>
</dbReference>
<accession>A0A926NR30</accession>
<evidence type="ECO:0000256" key="1">
    <source>
        <dbReference type="ARBA" id="ARBA00004651"/>
    </source>
</evidence>
<comment type="caution">
    <text evidence="8">The sequence shown here is derived from an EMBL/GenBank/DDBJ whole genome shotgun (WGS) entry which is preliminary data.</text>
</comment>
<dbReference type="PANTHER" id="PTHR32309">
    <property type="entry name" value="TYROSINE-PROTEIN KINASE"/>
    <property type="match status" value="1"/>
</dbReference>
<reference evidence="8" key="1">
    <citation type="submission" date="2020-09" db="EMBL/GenBank/DDBJ databases">
        <title>Novel species of Mucilaginibacter isolated from a glacier on the Tibetan Plateau.</title>
        <authorList>
            <person name="Liu Q."/>
            <person name="Xin Y.-H."/>
        </authorList>
    </citation>
    <scope>NUCLEOTIDE SEQUENCE</scope>
    <source>
        <strain evidence="8">ZB1P21</strain>
    </source>
</reference>
<evidence type="ECO:0000256" key="2">
    <source>
        <dbReference type="ARBA" id="ARBA00022475"/>
    </source>
</evidence>
<dbReference type="Pfam" id="PF02706">
    <property type="entry name" value="Wzz"/>
    <property type="match status" value="1"/>
</dbReference>
<dbReference type="InterPro" id="IPR050445">
    <property type="entry name" value="Bact_polysacc_biosynth/exp"/>
</dbReference>
<evidence type="ECO:0000256" key="3">
    <source>
        <dbReference type="ARBA" id="ARBA00022692"/>
    </source>
</evidence>
<feature type="transmembrane region" description="Helical" evidence="6">
    <location>
        <begin position="326"/>
        <end position="345"/>
    </location>
</feature>
<keyword evidence="3 6" id="KW-0812">Transmembrane</keyword>
<protein>
    <submittedName>
        <fullName evidence="8">Lipopolysaccharide biosynthesis protein</fullName>
    </submittedName>
</protein>
<keyword evidence="9" id="KW-1185">Reference proteome</keyword>
<dbReference type="EMBL" id="JACWMX010000001">
    <property type="protein sequence ID" value="MBD1392325.1"/>
    <property type="molecule type" value="Genomic_DNA"/>
</dbReference>
<evidence type="ECO:0000256" key="5">
    <source>
        <dbReference type="ARBA" id="ARBA00023136"/>
    </source>
</evidence>
<comment type="subcellular location">
    <subcellularLocation>
        <location evidence="1">Cell membrane</location>
        <topology evidence="1">Multi-pass membrane protein</topology>
    </subcellularLocation>
</comment>
<proteinExistence type="predicted"/>
<dbReference type="Proteomes" id="UP000619078">
    <property type="component" value="Unassembled WGS sequence"/>
</dbReference>
<evidence type="ECO:0000259" key="7">
    <source>
        <dbReference type="Pfam" id="PF02706"/>
    </source>
</evidence>
<dbReference type="PANTHER" id="PTHR32309:SF31">
    <property type="entry name" value="CAPSULAR EXOPOLYSACCHARIDE FAMILY"/>
    <property type="match status" value="1"/>
</dbReference>
<sequence length="355" mass="39162">MQVVSNTDEVSLKDIILKIIRFVKYLLTCWKLILLAAVLGCCLGLGYSFLKKTVYKAELSFALEDDKASGNLGSAIGLASQFGIDLNGGVGGAFSGDNLIELIKSRSMVERTLLSKVNVNGNTQTLANLYIDFNNYRKKWSNEANLSNITFSPDGDRSKFTLQQDSVLGVFYRDITKYNLTVTKVDKKLSIITVDVNSKNEFFSKYFTEILVATVSDFFVKTKTKKSVQNVAILQRQTDSVRKELNAAINGVASSVDVNPNANPSLQILRAPSQRRQVDVQANQAILTQLVANLEVSKVSLRKETPLIQIIDTPILPLEEVKTGKLKGAIIGGFLGVFILVVILISKKFYRATMS</sequence>
<name>A0A926NR30_9SPHI</name>
<feature type="domain" description="Polysaccharide chain length determinant N-terminal" evidence="7">
    <location>
        <begin position="20"/>
        <end position="112"/>
    </location>
</feature>